<evidence type="ECO:0000313" key="1">
    <source>
        <dbReference type="EMBL" id="MDN8598490.1"/>
    </source>
</evidence>
<accession>A0ABT8PQM9</accession>
<sequence>MRELRGEPRLALEEFAPTKHLNTKDGGERFTLPGRVSSPQREADVTVCSLNQFGNCQLSNF</sequence>
<evidence type="ECO:0000313" key="2">
    <source>
        <dbReference type="Proteomes" id="UP001174867"/>
    </source>
</evidence>
<organism evidence="1 2">
    <name type="scientific">Citrobacter enshiensis</name>
    <dbReference type="NCBI Taxonomy" id="2971264"/>
    <lineage>
        <taxon>Bacteria</taxon>
        <taxon>Pseudomonadati</taxon>
        <taxon>Pseudomonadota</taxon>
        <taxon>Gammaproteobacteria</taxon>
        <taxon>Enterobacterales</taxon>
        <taxon>Enterobacteriaceae</taxon>
        <taxon>Citrobacter</taxon>
    </lineage>
</organism>
<dbReference type="Proteomes" id="UP001174867">
    <property type="component" value="Unassembled WGS sequence"/>
</dbReference>
<comment type="caution">
    <text evidence="1">The sequence shown here is derived from an EMBL/GenBank/DDBJ whole genome shotgun (WGS) entry which is preliminary data.</text>
</comment>
<dbReference type="EMBL" id="JAUJYW010000002">
    <property type="protein sequence ID" value="MDN8598490.1"/>
    <property type="molecule type" value="Genomic_DNA"/>
</dbReference>
<reference evidence="1 2" key="1">
    <citation type="submission" date="2023-07" db="EMBL/GenBank/DDBJ databases">
        <title>Citrobacter selenititolerans sp. nov., isolated from seleniferous soil.</title>
        <authorList>
            <person name="Zhang S."/>
            <person name="Li K."/>
            <person name="Peng J."/>
            <person name="Wang H."/>
            <person name="Sun J."/>
            <person name="Guo Y."/>
        </authorList>
    </citation>
    <scope>NUCLEOTIDE SEQUENCE [LARGE SCALE GENOMIC DNA]</scope>
    <source>
        <strain evidence="1 2">S2-9</strain>
    </source>
</reference>
<name>A0ABT8PQM9_9ENTR</name>
<gene>
    <name evidence="1" type="ORF">Q0A17_03530</name>
</gene>
<proteinExistence type="predicted"/>
<protein>
    <submittedName>
        <fullName evidence="1">Uncharacterized protein</fullName>
    </submittedName>
</protein>
<keyword evidence="2" id="KW-1185">Reference proteome</keyword>